<sequence length="95" mass="11274">MEVASELPLGLFEHALPRKLKPLVWLKFFARLINMQDKRFQIEMDCSVIVQALLRHDYRRVYWGHKSQEKGESIHVFLFVGDEELGMWALGYYCT</sequence>
<gene>
    <name evidence="1" type="ORF">A2U01_0009456</name>
</gene>
<evidence type="ECO:0000313" key="2">
    <source>
        <dbReference type="Proteomes" id="UP000265520"/>
    </source>
</evidence>
<dbReference type="EMBL" id="LXQA010014395">
    <property type="protein sequence ID" value="MCH88565.1"/>
    <property type="molecule type" value="Genomic_DNA"/>
</dbReference>
<accession>A0A392MN87</accession>
<keyword evidence="2" id="KW-1185">Reference proteome</keyword>
<name>A0A392MN87_9FABA</name>
<evidence type="ECO:0000313" key="1">
    <source>
        <dbReference type="EMBL" id="MCH88565.1"/>
    </source>
</evidence>
<dbReference type="Proteomes" id="UP000265520">
    <property type="component" value="Unassembled WGS sequence"/>
</dbReference>
<comment type="caution">
    <text evidence="1">The sequence shown here is derived from an EMBL/GenBank/DDBJ whole genome shotgun (WGS) entry which is preliminary data.</text>
</comment>
<proteinExistence type="predicted"/>
<protein>
    <submittedName>
        <fullName evidence="1">Uncharacterized protein</fullName>
    </submittedName>
</protein>
<dbReference type="AlphaFoldDB" id="A0A392MN87"/>
<reference evidence="1 2" key="1">
    <citation type="journal article" date="2018" name="Front. Plant Sci.">
        <title>Red Clover (Trifolium pratense) and Zigzag Clover (T. medium) - A Picture of Genomic Similarities and Differences.</title>
        <authorList>
            <person name="Dluhosova J."/>
            <person name="Istvanek J."/>
            <person name="Nedelnik J."/>
            <person name="Repkova J."/>
        </authorList>
    </citation>
    <scope>NUCLEOTIDE SEQUENCE [LARGE SCALE GENOMIC DNA]</scope>
    <source>
        <strain evidence="2">cv. 10/8</strain>
        <tissue evidence="1">Leaf</tissue>
    </source>
</reference>
<organism evidence="1 2">
    <name type="scientific">Trifolium medium</name>
    <dbReference type="NCBI Taxonomy" id="97028"/>
    <lineage>
        <taxon>Eukaryota</taxon>
        <taxon>Viridiplantae</taxon>
        <taxon>Streptophyta</taxon>
        <taxon>Embryophyta</taxon>
        <taxon>Tracheophyta</taxon>
        <taxon>Spermatophyta</taxon>
        <taxon>Magnoliopsida</taxon>
        <taxon>eudicotyledons</taxon>
        <taxon>Gunneridae</taxon>
        <taxon>Pentapetalae</taxon>
        <taxon>rosids</taxon>
        <taxon>fabids</taxon>
        <taxon>Fabales</taxon>
        <taxon>Fabaceae</taxon>
        <taxon>Papilionoideae</taxon>
        <taxon>50 kb inversion clade</taxon>
        <taxon>NPAAA clade</taxon>
        <taxon>Hologalegina</taxon>
        <taxon>IRL clade</taxon>
        <taxon>Trifolieae</taxon>
        <taxon>Trifolium</taxon>
    </lineage>
</organism>